<dbReference type="FunFam" id="1.10.132.20:FF:000001">
    <property type="entry name" value="Ribosome-recycling factor"/>
    <property type="match status" value="1"/>
</dbReference>
<evidence type="ECO:0000256" key="3">
    <source>
        <dbReference type="ARBA" id="ARBA00022490"/>
    </source>
</evidence>
<dbReference type="Pfam" id="PF01765">
    <property type="entry name" value="RRF"/>
    <property type="match status" value="1"/>
</dbReference>
<comment type="caution">
    <text evidence="7">The sequence shown here is derived from an EMBL/GenBank/DDBJ whole genome shotgun (WGS) entry which is preliminary data.</text>
</comment>
<comment type="similarity">
    <text evidence="2 5">Belongs to the RRF family.</text>
</comment>
<dbReference type="Gene3D" id="1.10.132.20">
    <property type="entry name" value="Ribosome-recycling factor"/>
    <property type="match status" value="1"/>
</dbReference>
<dbReference type="CDD" id="cd00520">
    <property type="entry name" value="RRF"/>
    <property type="match status" value="1"/>
</dbReference>
<accession>A0A956NAB5</accession>
<evidence type="ECO:0000313" key="8">
    <source>
        <dbReference type="Proteomes" id="UP000739538"/>
    </source>
</evidence>
<reference evidence="7" key="2">
    <citation type="journal article" date="2021" name="Microbiome">
        <title>Successional dynamics and alternative stable states in a saline activated sludge microbial community over 9 years.</title>
        <authorList>
            <person name="Wang Y."/>
            <person name="Ye J."/>
            <person name="Ju F."/>
            <person name="Liu L."/>
            <person name="Boyd J.A."/>
            <person name="Deng Y."/>
            <person name="Parks D.H."/>
            <person name="Jiang X."/>
            <person name="Yin X."/>
            <person name="Woodcroft B.J."/>
            <person name="Tyson G.W."/>
            <person name="Hugenholtz P."/>
            <person name="Polz M.F."/>
            <person name="Zhang T."/>
        </authorList>
    </citation>
    <scope>NUCLEOTIDE SEQUENCE</scope>
    <source>
        <strain evidence="7">HKST-UBA02</strain>
    </source>
</reference>
<evidence type="ECO:0000259" key="6">
    <source>
        <dbReference type="Pfam" id="PF01765"/>
    </source>
</evidence>
<gene>
    <name evidence="5 7" type="primary">frr</name>
    <name evidence="7" type="ORF">KDA27_00565</name>
</gene>
<keyword evidence="4 5" id="KW-0648">Protein biosynthesis</keyword>
<comment type="function">
    <text evidence="5">Responsible for the release of ribosomes from messenger RNA at the termination of protein biosynthesis. May increase the efficiency of translation by recycling ribosomes from one round of translation to another.</text>
</comment>
<dbReference type="GO" id="GO:0006415">
    <property type="term" value="P:translational termination"/>
    <property type="evidence" value="ECO:0007669"/>
    <property type="project" value="UniProtKB-UniRule"/>
</dbReference>
<dbReference type="Proteomes" id="UP000739538">
    <property type="component" value="Unassembled WGS sequence"/>
</dbReference>
<evidence type="ECO:0000256" key="4">
    <source>
        <dbReference type="ARBA" id="ARBA00022917"/>
    </source>
</evidence>
<name>A0A956NAB5_UNCEI</name>
<dbReference type="GO" id="GO:0043023">
    <property type="term" value="F:ribosomal large subunit binding"/>
    <property type="evidence" value="ECO:0007669"/>
    <property type="project" value="TreeGrafter"/>
</dbReference>
<dbReference type="PANTHER" id="PTHR20982:SF3">
    <property type="entry name" value="MITOCHONDRIAL RIBOSOME RECYCLING FACTOR PSEUDO 1"/>
    <property type="match status" value="1"/>
</dbReference>
<dbReference type="SUPFAM" id="SSF55194">
    <property type="entry name" value="Ribosome recycling factor, RRF"/>
    <property type="match status" value="1"/>
</dbReference>
<dbReference type="InterPro" id="IPR023584">
    <property type="entry name" value="Ribosome_recyc_fac_dom"/>
</dbReference>
<proteinExistence type="inferred from homology"/>
<feature type="domain" description="Ribosome recycling factor" evidence="6">
    <location>
        <begin position="20"/>
        <end position="183"/>
    </location>
</feature>
<dbReference type="InterPro" id="IPR002661">
    <property type="entry name" value="Ribosome_recyc_fac"/>
</dbReference>
<dbReference type="HAMAP" id="MF_00040">
    <property type="entry name" value="RRF"/>
    <property type="match status" value="1"/>
</dbReference>
<evidence type="ECO:0000256" key="1">
    <source>
        <dbReference type="ARBA" id="ARBA00004496"/>
    </source>
</evidence>
<dbReference type="EMBL" id="JAGQHS010000001">
    <property type="protein sequence ID" value="MCA9754263.1"/>
    <property type="molecule type" value="Genomic_DNA"/>
</dbReference>
<organism evidence="7 8">
    <name type="scientific">Eiseniibacteriota bacterium</name>
    <dbReference type="NCBI Taxonomy" id="2212470"/>
    <lineage>
        <taxon>Bacteria</taxon>
        <taxon>Candidatus Eiseniibacteriota</taxon>
    </lineage>
</organism>
<reference evidence="7" key="1">
    <citation type="submission" date="2020-04" db="EMBL/GenBank/DDBJ databases">
        <authorList>
            <person name="Zhang T."/>
        </authorList>
    </citation>
    <scope>NUCLEOTIDE SEQUENCE</scope>
    <source>
        <strain evidence="7">HKST-UBA02</strain>
    </source>
</reference>
<evidence type="ECO:0000313" key="7">
    <source>
        <dbReference type="EMBL" id="MCA9754263.1"/>
    </source>
</evidence>
<comment type="subcellular location">
    <subcellularLocation>
        <location evidence="1 5">Cytoplasm</location>
    </subcellularLocation>
</comment>
<dbReference type="Gene3D" id="3.30.1360.40">
    <property type="match status" value="1"/>
</dbReference>
<keyword evidence="3 5" id="KW-0963">Cytoplasm</keyword>
<evidence type="ECO:0000256" key="2">
    <source>
        <dbReference type="ARBA" id="ARBA00005912"/>
    </source>
</evidence>
<dbReference type="NCBIfam" id="TIGR00496">
    <property type="entry name" value="frr"/>
    <property type="match status" value="1"/>
</dbReference>
<dbReference type="AlphaFoldDB" id="A0A956NAB5"/>
<evidence type="ECO:0000256" key="5">
    <source>
        <dbReference type="HAMAP-Rule" id="MF_00040"/>
    </source>
</evidence>
<protein>
    <recommendedName>
        <fullName evidence="5">Ribosome-recycling factor</fullName>
        <shortName evidence="5">RRF</shortName>
    </recommendedName>
    <alternativeName>
        <fullName evidence="5">Ribosome-releasing factor</fullName>
    </alternativeName>
</protein>
<dbReference type="GO" id="GO:0005737">
    <property type="term" value="C:cytoplasm"/>
    <property type="evidence" value="ECO:0007669"/>
    <property type="project" value="UniProtKB-SubCell"/>
</dbReference>
<dbReference type="InterPro" id="IPR036191">
    <property type="entry name" value="RRF_sf"/>
</dbReference>
<dbReference type="FunFam" id="3.30.1360.40:FF:000001">
    <property type="entry name" value="Ribosome-recycling factor"/>
    <property type="match status" value="1"/>
</dbReference>
<dbReference type="PANTHER" id="PTHR20982">
    <property type="entry name" value="RIBOSOME RECYCLING FACTOR"/>
    <property type="match status" value="1"/>
</dbReference>
<sequence length="185" mass="20604">MADPQLAAHEERMQKSVDSLKQELTAIRTGKATPALLDPVSVDAYGSPMPLSQVASISAPQPRLLVIQPWDKGLVQAILKAVQKADLGLNPSDDGQLIRVPIPALTEERRQEFVKKAKKIGEETKVSIRNIRRDANEDVKKQEKDSAITEDDSRRLQAEIQKLTDKHVAEVDDLLTKKEKEILEV</sequence>